<keyword evidence="4 5" id="KW-0539">Nucleus</keyword>
<keyword evidence="3 5" id="KW-0238">DNA-binding</keyword>
<evidence type="ECO:0000259" key="7">
    <source>
        <dbReference type="Pfam" id="PF17872"/>
    </source>
</evidence>
<comment type="subcellular location">
    <subcellularLocation>
        <location evidence="1 5">Nucleus</location>
    </subcellularLocation>
</comment>
<comment type="function">
    <text evidence="5">Component of the origin recognition complex (ORC) that binds origins of replication. DNA-binding is ATP-dependent, however specific DNA sequences that define origins of replication have not been identified so far. ORC is required to assemble the pre-replication complex necessary to initiate DNA replication.</text>
</comment>
<evidence type="ECO:0000256" key="3">
    <source>
        <dbReference type="ARBA" id="ARBA00023125"/>
    </source>
</evidence>
<dbReference type="Proteomes" id="UP001217089">
    <property type="component" value="Unassembled WGS sequence"/>
</dbReference>
<evidence type="ECO:0000313" key="8">
    <source>
        <dbReference type="EMBL" id="KAJ8306128.1"/>
    </source>
</evidence>
<evidence type="ECO:0000256" key="5">
    <source>
        <dbReference type="RuleBase" id="RU365058"/>
    </source>
</evidence>
<evidence type="ECO:0000259" key="6">
    <source>
        <dbReference type="Pfam" id="PF00004"/>
    </source>
</evidence>
<keyword evidence="5" id="KW-0547">Nucleotide-binding</keyword>
<evidence type="ECO:0000256" key="2">
    <source>
        <dbReference type="ARBA" id="ARBA00008398"/>
    </source>
</evidence>
<proteinExistence type="inferred from homology"/>
<reference evidence="8 9" key="1">
    <citation type="submission" date="2022-12" db="EMBL/GenBank/DDBJ databases">
        <title>Chromosome-level genome of Tegillarca granosa.</title>
        <authorList>
            <person name="Kim J."/>
        </authorList>
    </citation>
    <scope>NUCLEOTIDE SEQUENCE [LARGE SCALE GENOMIC DNA]</scope>
    <source>
        <strain evidence="8">Teg-2019</strain>
        <tissue evidence="8">Adductor muscle</tissue>
    </source>
</reference>
<organism evidence="8 9">
    <name type="scientific">Tegillarca granosa</name>
    <name type="common">Malaysian cockle</name>
    <name type="synonym">Anadara granosa</name>
    <dbReference type="NCBI Taxonomy" id="220873"/>
    <lineage>
        <taxon>Eukaryota</taxon>
        <taxon>Metazoa</taxon>
        <taxon>Spiralia</taxon>
        <taxon>Lophotrochozoa</taxon>
        <taxon>Mollusca</taxon>
        <taxon>Bivalvia</taxon>
        <taxon>Autobranchia</taxon>
        <taxon>Pteriomorphia</taxon>
        <taxon>Arcoida</taxon>
        <taxon>Arcoidea</taxon>
        <taxon>Arcidae</taxon>
        <taxon>Tegillarca</taxon>
    </lineage>
</organism>
<dbReference type="EMBL" id="JARBDR010000813">
    <property type="protein sequence ID" value="KAJ8306128.1"/>
    <property type="molecule type" value="Genomic_DNA"/>
</dbReference>
<dbReference type="PANTHER" id="PTHR10763:SF23">
    <property type="entry name" value="ORIGIN RECOGNITION COMPLEX SUBUNIT 1"/>
    <property type="match status" value="1"/>
</dbReference>
<sequence>MSPTSILEEARSRCMYISGVPGTGKTATVQEVVRALHRDQEAGDLPPFKYIEINGMKLTEPRQAYVQILKNCSKLNNIYDFQLDLLWTRKQDVMYNIFDWPSQRHARLVVLAVANTMDLPERIMMKRVSSRLGLTRMTFQPYTFRQLQEIVVSRMKGLKAFEEDAVQLAARKVAAVSGDARRALDICRRSTEIAENASPSKKSGVLVGMAHVDSALQEMFSSPKMVAIRSVCLFHASFCKL</sequence>
<dbReference type="Pfam" id="PF00004">
    <property type="entry name" value="AAA"/>
    <property type="match status" value="1"/>
</dbReference>
<dbReference type="Gene3D" id="3.40.50.300">
    <property type="entry name" value="P-loop containing nucleotide triphosphate hydrolases"/>
    <property type="match status" value="1"/>
</dbReference>
<evidence type="ECO:0000256" key="1">
    <source>
        <dbReference type="ARBA" id="ARBA00004123"/>
    </source>
</evidence>
<name>A0ABQ9ELK3_TEGGR</name>
<feature type="domain" description="ATPase AAA-type core" evidence="6">
    <location>
        <begin position="15"/>
        <end position="133"/>
    </location>
</feature>
<comment type="caution">
    <text evidence="8">The sequence shown here is derived from an EMBL/GenBank/DDBJ whole genome shotgun (WGS) entry which is preliminary data.</text>
</comment>
<dbReference type="InterPro" id="IPR041083">
    <property type="entry name" value="AAA_lid_10"/>
</dbReference>
<dbReference type="Gene3D" id="1.10.8.60">
    <property type="match status" value="1"/>
</dbReference>
<dbReference type="SUPFAM" id="SSF52540">
    <property type="entry name" value="P-loop containing nucleoside triphosphate hydrolases"/>
    <property type="match status" value="1"/>
</dbReference>
<dbReference type="InterPro" id="IPR027417">
    <property type="entry name" value="P-loop_NTPase"/>
</dbReference>
<feature type="domain" description="AAA lid" evidence="7">
    <location>
        <begin position="160"/>
        <end position="197"/>
    </location>
</feature>
<keyword evidence="5" id="KW-0067">ATP-binding</keyword>
<gene>
    <name evidence="8" type="ORF">KUTeg_016673</name>
</gene>
<dbReference type="Pfam" id="PF17872">
    <property type="entry name" value="AAA_lid_10"/>
    <property type="match status" value="1"/>
</dbReference>
<comment type="similarity">
    <text evidence="2 5">Belongs to the ORC1 family.</text>
</comment>
<keyword evidence="9" id="KW-1185">Reference proteome</keyword>
<keyword evidence="5" id="KW-0235">DNA replication</keyword>
<protein>
    <recommendedName>
        <fullName evidence="5">Origin recognition complex subunit 1</fullName>
    </recommendedName>
</protein>
<evidence type="ECO:0000313" key="9">
    <source>
        <dbReference type="Proteomes" id="UP001217089"/>
    </source>
</evidence>
<dbReference type="InterPro" id="IPR050311">
    <property type="entry name" value="ORC1/CDC6"/>
</dbReference>
<dbReference type="InterPro" id="IPR003959">
    <property type="entry name" value="ATPase_AAA_core"/>
</dbReference>
<dbReference type="PANTHER" id="PTHR10763">
    <property type="entry name" value="CELL DIVISION CONTROL PROTEIN 6-RELATED"/>
    <property type="match status" value="1"/>
</dbReference>
<accession>A0ABQ9ELK3</accession>
<comment type="subunit">
    <text evidence="5">ORC is composed of six subunits.</text>
</comment>
<evidence type="ECO:0000256" key="4">
    <source>
        <dbReference type="ARBA" id="ARBA00023242"/>
    </source>
</evidence>